<evidence type="ECO:0000256" key="12">
    <source>
        <dbReference type="ARBA" id="ARBA00032773"/>
    </source>
</evidence>
<keyword evidence="18" id="KW-1185">Reference proteome</keyword>
<dbReference type="InterPro" id="IPR015424">
    <property type="entry name" value="PyrdxlP-dep_Trfase"/>
</dbReference>
<comment type="subunit">
    <text evidence="4">Homodimer.</text>
</comment>
<dbReference type="FunFam" id="3.40.640.10:FF:000006">
    <property type="entry name" value="5-aminolevulinate synthase, mitochondrial"/>
    <property type="match status" value="1"/>
</dbReference>
<dbReference type="NCBIfam" id="TIGR01821">
    <property type="entry name" value="5aminolev_synth"/>
    <property type="match status" value="1"/>
</dbReference>
<comment type="catalytic activity">
    <reaction evidence="13 15">
        <text>succinyl-CoA + glycine + H(+) = 5-aminolevulinate + CO2 + CoA</text>
        <dbReference type="Rhea" id="RHEA:12921"/>
        <dbReference type="ChEBI" id="CHEBI:15378"/>
        <dbReference type="ChEBI" id="CHEBI:16526"/>
        <dbReference type="ChEBI" id="CHEBI:57287"/>
        <dbReference type="ChEBI" id="CHEBI:57292"/>
        <dbReference type="ChEBI" id="CHEBI:57305"/>
        <dbReference type="ChEBI" id="CHEBI:356416"/>
        <dbReference type="EC" id="2.3.1.37"/>
    </reaction>
</comment>
<evidence type="ECO:0000256" key="6">
    <source>
        <dbReference type="ARBA" id="ARBA00022679"/>
    </source>
</evidence>
<dbReference type="InterPro" id="IPR001917">
    <property type="entry name" value="Aminotrans_II_pyridoxalP_BS"/>
</dbReference>
<evidence type="ECO:0000256" key="3">
    <source>
        <dbReference type="ARBA" id="ARBA00008392"/>
    </source>
</evidence>
<comment type="cofactor">
    <cofactor evidence="1 14">
        <name>pyridoxal 5'-phosphate</name>
        <dbReference type="ChEBI" id="CHEBI:597326"/>
    </cofactor>
</comment>
<evidence type="ECO:0000256" key="5">
    <source>
        <dbReference type="ARBA" id="ARBA00013257"/>
    </source>
</evidence>
<dbReference type="EMBL" id="FPAW01000022">
    <property type="protein sequence ID" value="SFU06247.1"/>
    <property type="molecule type" value="Genomic_DNA"/>
</dbReference>
<evidence type="ECO:0000256" key="2">
    <source>
        <dbReference type="ARBA" id="ARBA00005029"/>
    </source>
</evidence>
<evidence type="ECO:0000313" key="18">
    <source>
        <dbReference type="Proteomes" id="UP000182466"/>
    </source>
</evidence>
<dbReference type="InterPro" id="IPR015421">
    <property type="entry name" value="PyrdxlP-dep_Trfase_major"/>
</dbReference>
<comment type="similarity">
    <text evidence="3 14">Belongs to the class-II pyridoxal-phosphate-dependent aminotransferase family.</text>
</comment>
<keyword evidence="6 15" id="KW-0808">Transferase</keyword>
<dbReference type="GO" id="GO:0030170">
    <property type="term" value="F:pyridoxal phosphate binding"/>
    <property type="evidence" value="ECO:0007669"/>
    <property type="project" value="UniProtKB-UniRule"/>
</dbReference>
<dbReference type="PANTHER" id="PTHR13693">
    <property type="entry name" value="CLASS II AMINOTRANSFERASE/8-AMINO-7-OXONONANOATE SYNTHASE"/>
    <property type="match status" value="1"/>
</dbReference>
<gene>
    <name evidence="17" type="ORF">SAMN05216236_12261</name>
</gene>
<dbReference type="Gene3D" id="3.90.1150.10">
    <property type="entry name" value="Aspartate Aminotransferase, domain 1"/>
    <property type="match status" value="1"/>
</dbReference>
<name>A0A1I7D3N1_9RHOB</name>
<dbReference type="UniPathway" id="UPA00251">
    <property type="reaction ID" value="UER00375"/>
</dbReference>
<proteinExistence type="inferred from homology"/>
<dbReference type="GO" id="GO:0006782">
    <property type="term" value="P:protoporphyrinogen IX biosynthetic process"/>
    <property type="evidence" value="ECO:0007669"/>
    <property type="project" value="UniProtKB-UniRule"/>
</dbReference>
<evidence type="ECO:0000259" key="16">
    <source>
        <dbReference type="Pfam" id="PF00155"/>
    </source>
</evidence>
<sequence>MDYTAKLDTAIARLHEEGRYRTFIDIERRNGQFPHAVWTCPDGSERDITVWCGNDYLGMGQNPVVLAAMHEAMDATGAGSGGTRNISGTTVYHKRLEAELADLHGKESALLFTSAYIANDATLSTLPKLFPGLIIYSDELNHASMIEGVRRNGGAKRIFRHNDVAHLRELLAADDPEAPKIIAFESIYSMDGDFGPIEAICDLADEFNALTYIDEVHAVGMYGPRGAGVAERDRLMHRLDIINGTLAKAFGVMGGYIAASYKMCDAIRSYAPGFIFTTSLPPAVAAGAAASVAYLKQAPELRDVQQTQAKILKMRLKALGLPIIDHGSHIVPVIVGDPVHTKKLSDMLLMDHGIYVQPINFPTVPRGTERLRFTPSPVHGPKELDRLVKAMDALWSHCALNRAELSA</sequence>
<comment type="pathway">
    <text evidence="2 15">Porphyrin-containing compound metabolism; protoporphyrin-IX biosynthesis; 5-aminolevulinate from glycine: step 1/1.</text>
</comment>
<dbReference type="CDD" id="cd06454">
    <property type="entry name" value="KBL_like"/>
    <property type="match status" value="1"/>
</dbReference>
<evidence type="ECO:0000256" key="15">
    <source>
        <dbReference type="RuleBase" id="RU910713"/>
    </source>
</evidence>
<dbReference type="STRING" id="999627.SAMN05216236_12261"/>
<keyword evidence="7 14" id="KW-0663">Pyridoxal phosphate</keyword>
<evidence type="ECO:0000256" key="8">
    <source>
        <dbReference type="ARBA" id="ARBA00023133"/>
    </source>
</evidence>
<dbReference type="InterPro" id="IPR015422">
    <property type="entry name" value="PyrdxlP-dep_Trfase_small"/>
</dbReference>
<dbReference type="AlphaFoldDB" id="A0A1I7D3N1"/>
<dbReference type="PROSITE" id="PS00599">
    <property type="entry name" value="AA_TRANSFER_CLASS_2"/>
    <property type="match status" value="1"/>
</dbReference>
<organism evidence="17 18">
    <name type="scientific">Sedimentitalea nanhaiensis</name>
    <dbReference type="NCBI Taxonomy" id="999627"/>
    <lineage>
        <taxon>Bacteria</taxon>
        <taxon>Pseudomonadati</taxon>
        <taxon>Pseudomonadota</taxon>
        <taxon>Alphaproteobacteria</taxon>
        <taxon>Rhodobacterales</taxon>
        <taxon>Paracoccaceae</taxon>
        <taxon>Sedimentitalea</taxon>
    </lineage>
</organism>
<dbReference type="eggNOG" id="COG0156">
    <property type="taxonomic scope" value="Bacteria"/>
</dbReference>
<evidence type="ECO:0000256" key="11">
    <source>
        <dbReference type="ARBA" id="ARBA00031945"/>
    </source>
</evidence>
<dbReference type="RefSeq" id="WP_027261299.1">
    <property type="nucleotide sequence ID" value="NZ_FPAW01000022.1"/>
</dbReference>
<dbReference type="PANTHER" id="PTHR13693:SF102">
    <property type="entry name" value="2-AMINO-3-KETOBUTYRATE COENZYME A LIGASE, MITOCHONDRIAL"/>
    <property type="match status" value="1"/>
</dbReference>
<evidence type="ECO:0000256" key="4">
    <source>
        <dbReference type="ARBA" id="ARBA00011738"/>
    </source>
</evidence>
<dbReference type="EC" id="2.3.1.37" evidence="5 15"/>
<evidence type="ECO:0000256" key="1">
    <source>
        <dbReference type="ARBA" id="ARBA00001933"/>
    </source>
</evidence>
<protein>
    <recommendedName>
        <fullName evidence="5 15">5-aminolevulinate synthase</fullName>
        <ecNumber evidence="5 15">2.3.1.37</ecNumber>
    </recommendedName>
    <alternativeName>
        <fullName evidence="10 15">5-aminolevulinic acid synthase</fullName>
    </alternativeName>
    <alternativeName>
        <fullName evidence="11 15">Delta-ALA synthase</fullName>
    </alternativeName>
    <alternativeName>
        <fullName evidence="12 15">Delta-aminolevulinate synthase</fullName>
    </alternativeName>
</protein>
<dbReference type="Proteomes" id="UP000182466">
    <property type="component" value="Unassembled WGS sequence"/>
</dbReference>
<keyword evidence="9 15" id="KW-0012">Acyltransferase</keyword>
<dbReference type="InterPro" id="IPR050087">
    <property type="entry name" value="AON_synthase_class-II"/>
</dbReference>
<evidence type="ECO:0000256" key="7">
    <source>
        <dbReference type="ARBA" id="ARBA00022898"/>
    </source>
</evidence>
<dbReference type="GO" id="GO:0003870">
    <property type="term" value="F:5-aminolevulinate synthase activity"/>
    <property type="evidence" value="ECO:0007669"/>
    <property type="project" value="UniProtKB-EC"/>
</dbReference>
<evidence type="ECO:0000256" key="10">
    <source>
        <dbReference type="ARBA" id="ARBA00031691"/>
    </source>
</evidence>
<keyword evidence="8 15" id="KW-0350">Heme biosynthesis</keyword>
<dbReference type="SUPFAM" id="SSF53383">
    <property type="entry name" value="PLP-dependent transferases"/>
    <property type="match status" value="1"/>
</dbReference>
<dbReference type="InterPro" id="IPR010961">
    <property type="entry name" value="4pyrrol_synth_NH2levulA_synth"/>
</dbReference>
<dbReference type="OrthoDB" id="9807157at2"/>
<dbReference type="Gene3D" id="3.40.640.10">
    <property type="entry name" value="Type I PLP-dependent aspartate aminotransferase-like (Major domain)"/>
    <property type="match status" value="1"/>
</dbReference>
<accession>A0A1I7D3N1</accession>
<reference evidence="17 18" key="1">
    <citation type="submission" date="2016-10" db="EMBL/GenBank/DDBJ databases">
        <authorList>
            <person name="de Groot N.N."/>
        </authorList>
    </citation>
    <scope>NUCLEOTIDE SEQUENCE [LARGE SCALE GENOMIC DNA]</scope>
    <source>
        <strain evidence="17 18">CGMCC 1.10959</strain>
    </source>
</reference>
<feature type="domain" description="Aminotransferase class I/classII large" evidence="16">
    <location>
        <begin position="47"/>
        <end position="390"/>
    </location>
</feature>
<evidence type="ECO:0000256" key="9">
    <source>
        <dbReference type="ARBA" id="ARBA00023315"/>
    </source>
</evidence>
<evidence type="ECO:0000256" key="14">
    <source>
        <dbReference type="RuleBase" id="RU003693"/>
    </source>
</evidence>
<dbReference type="Pfam" id="PF00155">
    <property type="entry name" value="Aminotran_1_2"/>
    <property type="match status" value="1"/>
</dbReference>
<evidence type="ECO:0000313" key="17">
    <source>
        <dbReference type="EMBL" id="SFU06247.1"/>
    </source>
</evidence>
<dbReference type="InterPro" id="IPR004839">
    <property type="entry name" value="Aminotransferase_I/II_large"/>
</dbReference>
<evidence type="ECO:0000256" key="13">
    <source>
        <dbReference type="ARBA" id="ARBA00047654"/>
    </source>
</evidence>